<dbReference type="OMA" id="VIHCMEG"/>
<dbReference type="OrthoDB" id="1911590at2759"/>
<gene>
    <name evidence="3" type="ORF">AMTR_s00016p00110380</name>
</gene>
<dbReference type="STRING" id="13333.W1PEQ7"/>
<dbReference type="PROSITE" id="PS50076">
    <property type="entry name" value="DNAJ_2"/>
    <property type="match status" value="1"/>
</dbReference>
<name>W1PEQ7_AMBTC</name>
<dbReference type="EMBL" id="KI393908">
    <property type="protein sequence ID" value="ERN06159.1"/>
    <property type="molecule type" value="Genomic_DNA"/>
</dbReference>
<evidence type="ECO:0000313" key="4">
    <source>
        <dbReference type="Proteomes" id="UP000017836"/>
    </source>
</evidence>
<dbReference type="SMART" id="SM00271">
    <property type="entry name" value="DnaJ"/>
    <property type="match status" value="1"/>
</dbReference>
<reference evidence="4" key="1">
    <citation type="journal article" date="2013" name="Science">
        <title>The Amborella genome and the evolution of flowering plants.</title>
        <authorList>
            <consortium name="Amborella Genome Project"/>
        </authorList>
    </citation>
    <scope>NUCLEOTIDE SEQUENCE [LARGE SCALE GENOMIC DNA]</scope>
</reference>
<dbReference type="SUPFAM" id="SSF46565">
    <property type="entry name" value="Chaperone J-domain"/>
    <property type="match status" value="1"/>
</dbReference>
<sequence>MECNKEEALRARNIARKKIENEDYEGAKKMLIKARKLFPDVEDIEQLIEICNIFLASKIKTPSSDIDWYAILQLPYNADQDSIESQYERFAILLAPDKDRYPRAEPALQLLDEAFAVLSDRERRFAYDLRNLIRNDSLAEQQRGSLSGHDDSHDWGREGNTKQKRKVNETPNGPAFVLGLPIPSQKKSKISSANGGTVVKSHVPKIELEEREAHGTARESGSSLHGLKELPDASQDDGLQRQAYTHGVNQMGVPSLSWDPSKGEAANACVGAEIASTSSQHEHNDPEVDFFGFEKNRSIGLFAKDQVWATYDEHGMPRCYARIDQVLSSNFKLRVAWLEPSFLPGWDMRWKYKSVGFPDGCGIFRIGKKAVVDNHYIFSHILFSCEKNEQSRTYNVYPRKGDVWAIYKDWNVTKQYHYLGSPRRHVFQIVEILEDYDHALGSRVAYLIKVEGFRSLFRRHTSDGVDVVIQIPPTELPRISHQIPAFKTSGDGNGSTPEECLELDSCSLPPVIDDFTNRVDPNTNFCLYTKFLDVKGYGWRDDFGPDQLWAAYDDYDGMPRYYARVNRKLSSDFTVCVTWLEPDPISEEEKRWYRAGLPVACGNFRLKKSTITRQHLMFSHQLTWQLGISGVHFTIYPKIGDVWAVYKYWHIRWSSGLWRPKEFEYDMVEVLTNYSRDRGVKVVRLVKVEGHKGVFQRQKDDGVEASFHIMGNELLKFSHQVPAFKIRRGLASALPEGSMVLDPLSIPNCVINELDPSSLEKIKEMCEEGGAGIQTKGVTDMRGVQTSDKIENDRVQREREEVNRVVGFLANPLPPPSPSLDIYDHLNSEFHDFKSIRLLDNFSLDQVWAIYDGSDRMPRSYARVKEIIPVDLKVQVTQLKPHPTLEDEMVWVEESLPMACGIFREGKSVVTKSVLDFSHLVSCDWSSPKSFFKILPKKGEVWALYKRWNLGWKHIDLENSDYQMVEILSDFTEKSSMAVACLIEVEGFRSIFQRHVHEGFELVRKLSRNELMCFSHQVPAFRVKGEEREGIPEGCLELDPASMPVHGIISYDVR</sequence>
<dbReference type="Gene3D" id="1.10.287.110">
    <property type="entry name" value="DnaJ domain"/>
    <property type="match status" value="1"/>
</dbReference>
<feature type="domain" description="J" evidence="2">
    <location>
        <begin position="67"/>
        <end position="131"/>
    </location>
</feature>
<dbReference type="InterPro" id="IPR024593">
    <property type="entry name" value="DUF3444"/>
</dbReference>
<evidence type="ECO:0000313" key="3">
    <source>
        <dbReference type="EMBL" id="ERN06159.1"/>
    </source>
</evidence>
<dbReference type="PANTHER" id="PTHR45089">
    <property type="entry name" value="DNAJ HEAT SHOCK AMINO-TERMINAL DOMAIN PROTEIN-RELATED"/>
    <property type="match status" value="1"/>
</dbReference>
<feature type="compositionally biased region" description="Basic and acidic residues" evidence="1">
    <location>
        <begin position="148"/>
        <end position="161"/>
    </location>
</feature>
<dbReference type="InterPro" id="IPR001623">
    <property type="entry name" value="DnaJ_domain"/>
</dbReference>
<dbReference type="InterPro" id="IPR036869">
    <property type="entry name" value="J_dom_sf"/>
</dbReference>
<feature type="region of interest" description="Disordered" evidence="1">
    <location>
        <begin position="140"/>
        <end position="233"/>
    </location>
</feature>
<evidence type="ECO:0000259" key="2">
    <source>
        <dbReference type="PROSITE" id="PS50076"/>
    </source>
</evidence>
<evidence type="ECO:0000256" key="1">
    <source>
        <dbReference type="SAM" id="MobiDB-lite"/>
    </source>
</evidence>
<proteinExistence type="predicted"/>
<dbReference type="Proteomes" id="UP000017836">
    <property type="component" value="Unassembled WGS sequence"/>
</dbReference>
<dbReference type="PANTHER" id="PTHR45089:SF24">
    <property type="entry name" value="DNAJ HEAT SHOCK N-TERMINAL DOMAIN-CONTAINING PROTEIN"/>
    <property type="match status" value="1"/>
</dbReference>
<organism evidence="3 4">
    <name type="scientific">Amborella trichopoda</name>
    <dbReference type="NCBI Taxonomy" id="13333"/>
    <lineage>
        <taxon>Eukaryota</taxon>
        <taxon>Viridiplantae</taxon>
        <taxon>Streptophyta</taxon>
        <taxon>Embryophyta</taxon>
        <taxon>Tracheophyta</taxon>
        <taxon>Spermatophyta</taxon>
        <taxon>Magnoliopsida</taxon>
        <taxon>Amborellales</taxon>
        <taxon>Amborellaceae</taxon>
        <taxon>Amborella</taxon>
    </lineage>
</organism>
<dbReference type="HOGENOM" id="CLU_004676_2_0_1"/>
<dbReference type="CDD" id="cd06257">
    <property type="entry name" value="DnaJ"/>
    <property type="match status" value="1"/>
</dbReference>
<dbReference type="eggNOG" id="ENOG502QS8C">
    <property type="taxonomic scope" value="Eukaryota"/>
</dbReference>
<dbReference type="Pfam" id="PF00226">
    <property type="entry name" value="DnaJ"/>
    <property type="match status" value="1"/>
</dbReference>
<accession>W1PEQ7</accession>
<protein>
    <recommendedName>
        <fullName evidence="2">J domain-containing protein</fullName>
    </recommendedName>
</protein>
<dbReference type="KEGG" id="atr:18434349"/>
<dbReference type="AlphaFoldDB" id="W1PEQ7"/>
<dbReference type="Pfam" id="PF11926">
    <property type="entry name" value="DUF3444"/>
    <property type="match status" value="3"/>
</dbReference>
<keyword evidence="4" id="KW-1185">Reference proteome</keyword>
<dbReference type="Gramene" id="ERN06159">
    <property type="protein sequence ID" value="ERN06159"/>
    <property type="gene ID" value="AMTR_s00016p00110380"/>
</dbReference>
<feature type="compositionally biased region" description="Basic and acidic residues" evidence="1">
    <location>
        <begin position="204"/>
        <end position="217"/>
    </location>
</feature>